<dbReference type="AlphaFoldDB" id="A0A0F9HW58"/>
<organism evidence="1">
    <name type="scientific">marine sediment metagenome</name>
    <dbReference type="NCBI Taxonomy" id="412755"/>
    <lineage>
        <taxon>unclassified sequences</taxon>
        <taxon>metagenomes</taxon>
        <taxon>ecological metagenomes</taxon>
    </lineage>
</organism>
<sequence>AALEEDVCTYDELERRANAYLRREGQRNATKSTIRKALKITDPTAWKWSRGAKE</sequence>
<accession>A0A0F9HW58</accession>
<reference evidence="1" key="1">
    <citation type="journal article" date="2015" name="Nature">
        <title>Complex archaea that bridge the gap between prokaryotes and eukaryotes.</title>
        <authorList>
            <person name="Spang A."/>
            <person name="Saw J.H."/>
            <person name="Jorgensen S.L."/>
            <person name="Zaremba-Niedzwiedzka K."/>
            <person name="Martijn J."/>
            <person name="Lind A.E."/>
            <person name="van Eijk R."/>
            <person name="Schleper C."/>
            <person name="Guy L."/>
            <person name="Ettema T.J."/>
        </authorList>
    </citation>
    <scope>NUCLEOTIDE SEQUENCE</scope>
</reference>
<proteinExistence type="predicted"/>
<comment type="caution">
    <text evidence="1">The sequence shown here is derived from an EMBL/GenBank/DDBJ whole genome shotgun (WGS) entry which is preliminary data.</text>
</comment>
<feature type="non-terminal residue" evidence="1">
    <location>
        <position position="1"/>
    </location>
</feature>
<dbReference type="EMBL" id="LAZR01023203">
    <property type="protein sequence ID" value="KKL79332.1"/>
    <property type="molecule type" value="Genomic_DNA"/>
</dbReference>
<gene>
    <name evidence="1" type="ORF">LCGC14_2015970</name>
</gene>
<protein>
    <submittedName>
        <fullName evidence="1">Uncharacterized protein</fullName>
    </submittedName>
</protein>
<evidence type="ECO:0000313" key="1">
    <source>
        <dbReference type="EMBL" id="KKL79332.1"/>
    </source>
</evidence>
<name>A0A0F9HW58_9ZZZZ</name>